<keyword evidence="1" id="KW-1133">Transmembrane helix</keyword>
<accession>A0A0V0GKF2</accession>
<sequence length="81" mass="9467">MCLWLKPQILKIDNLVFCFLYFVCCWIALSSQYSLRKQAIELYPIISWFSFKVEISANVWVGSKRICPTFVCLQPLVSLTL</sequence>
<proteinExistence type="predicted"/>
<reference evidence="2" key="1">
    <citation type="submission" date="2015-12" db="EMBL/GenBank/DDBJ databases">
        <title>Gene expression during late stages of embryo sac development: a critical building block for successful pollen-pistil interactions.</title>
        <authorList>
            <person name="Liu Y."/>
            <person name="Joly V."/>
            <person name="Sabar M."/>
            <person name="Matton D.P."/>
        </authorList>
    </citation>
    <scope>NUCLEOTIDE SEQUENCE</scope>
</reference>
<evidence type="ECO:0000313" key="2">
    <source>
        <dbReference type="EMBL" id="JAP08645.1"/>
    </source>
</evidence>
<protein>
    <submittedName>
        <fullName evidence="2">Putative ovule protein</fullName>
    </submittedName>
</protein>
<keyword evidence="1" id="KW-0472">Membrane</keyword>
<organism evidence="2">
    <name type="scientific">Solanum chacoense</name>
    <name type="common">Chaco potato</name>
    <dbReference type="NCBI Taxonomy" id="4108"/>
    <lineage>
        <taxon>Eukaryota</taxon>
        <taxon>Viridiplantae</taxon>
        <taxon>Streptophyta</taxon>
        <taxon>Embryophyta</taxon>
        <taxon>Tracheophyta</taxon>
        <taxon>Spermatophyta</taxon>
        <taxon>Magnoliopsida</taxon>
        <taxon>eudicotyledons</taxon>
        <taxon>Gunneridae</taxon>
        <taxon>Pentapetalae</taxon>
        <taxon>asterids</taxon>
        <taxon>lamiids</taxon>
        <taxon>Solanales</taxon>
        <taxon>Solanaceae</taxon>
        <taxon>Solanoideae</taxon>
        <taxon>Solaneae</taxon>
        <taxon>Solanum</taxon>
    </lineage>
</organism>
<evidence type="ECO:0000256" key="1">
    <source>
        <dbReference type="SAM" id="Phobius"/>
    </source>
</evidence>
<keyword evidence="1" id="KW-0812">Transmembrane</keyword>
<dbReference type="AlphaFoldDB" id="A0A0V0GKF2"/>
<feature type="transmembrane region" description="Helical" evidence="1">
    <location>
        <begin position="12"/>
        <end position="29"/>
    </location>
</feature>
<name>A0A0V0GKF2_SOLCH</name>
<dbReference type="EMBL" id="GEDG01036538">
    <property type="protein sequence ID" value="JAP08645.1"/>
    <property type="molecule type" value="Transcribed_RNA"/>
</dbReference>